<evidence type="ECO:0000313" key="3">
    <source>
        <dbReference type="EMBL" id="RUL87976.1"/>
    </source>
</evidence>
<name>A0A432MLG5_9BACT</name>
<reference evidence="3 4" key="2">
    <citation type="submission" date="2019-01" db="EMBL/GenBank/DDBJ databases">
        <title>Tautonia sociabilis, a novel thermotolerant planctomycete of Isosphaeraceae family, isolated from a 4000 m deep subterranean habitat.</title>
        <authorList>
            <person name="Kovaleva O.L."/>
            <person name="Elcheninov A.G."/>
            <person name="Van Heerden E."/>
            <person name="Toshchakov S.V."/>
            <person name="Novikov A."/>
            <person name="Bonch-Osmolovskaya E.A."/>
            <person name="Kublanov I.V."/>
        </authorList>
    </citation>
    <scope>NUCLEOTIDE SEQUENCE [LARGE SCALE GENOMIC DNA]</scope>
    <source>
        <strain evidence="3 4">GM2012</strain>
    </source>
</reference>
<dbReference type="PROSITE" id="PS50077">
    <property type="entry name" value="HEAT_REPEAT"/>
    <property type="match status" value="1"/>
</dbReference>
<dbReference type="InterPro" id="IPR000866">
    <property type="entry name" value="AhpC/TSA"/>
</dbReference>
<dbReference type="SMART" id="SM00567">
    <property type="entry name" value="EZ_HEAT"/>
    <property type="match status" value="3"/>
</dbReference>
<dbReference type="GO" id="GO:0016491">
    <property type="term" value="F:oxidoreductase activity"/>
    <property type="evidence" value="ECO:0007669"/>
    <property type="project" value="InterPro"/>
</dbReference>
<feature type="domain" description="Alkyl hydroperoxide reductase subunit C/ Thiol specific antioxidant" evidence="2">
    <location>
        <begin position="201"/>
        <end position="236"/>
    </location>
</feature>
<protein>
    <submittedName>
        <fullName evidence="3">Redoxin domain-containing protein</fullName>
    </submittedName>
</protein>
<dbReference type="InterPro" id="IPR011989">
    <property type="entry name" value="ARM-like"/>
</dbReference>
<comment type="function">
    <text evidence="1">Catalyzes the hydroxylation of the N(6)-(4-aminobutyl)-L-lysine intermediate produced by deoxyhypusine synthase/DHPS on a critical lysine of the eukaryotic translation initiation factor 5A/eIF-5A. This is the second step of the post-translational modification of that lysine into an unusual amino acid residue named hypusine. Hypusination is unique to mature eIF-5A factor and is essential for its function.</text>
</comment>
<organism evidence="3 4">
    <name type="scientific">Tautonia sociabilis</name>
    <dbReference type="NCBI Taxonomy" id="2080755"/>
    <lineage>
        <taxon>Bacteria</taxon>
        <taxon>Pseudomonadati</taxon>
        <taxon>Planctomycetota</taxon>
        <taxon>Planctomycetia</taxon>
        <taxon>Isosphaerales</taxon>
        <taxon>Isosphaeraceae</taxon>
        <taxon>Tautonia</taxon>
    </lineage>
</organism>
<dbReference type="InterPro" id="IPR021133">
    <property type="entry name" value="HEAT_type_2"/>
</dbReference>
<gene>
    <name evidence="3" type="ORF">TsocGM_09645</name>
</gene>
<dbReference type="SUPFAM" id="SSF48371">
    <property type="entry name" value="ARM repeat"/>
    <property type="match status" value="1"/>
</dbReference>
<sequence>MSVAARVLGCCVALSVVGRLGPAGPVVAQPMGGEPVREAARSAEEWIARFRAGWEATQEHMRPLDDRGWKTRMRVLQGLVRLGPGAVPVLVAALDDNDPEVRVLAAQALAYLADPRADAGLERTLAGDEAPAARLYAADALGAIGGLEPSPLLERVESEDANRDVRAHVRFALERDGKPLDEAIRDRLRSFDLERMDSARVGEAAPDFTLTDALGNTYRLSDFRGERAVVLVFIYGDT</sequence>
<comment type="caution">
    <text evidence="3">The sequence shown here is derived from an EMBL/GenBank/DDBJ whole genome shotgun (WGS) entry which is preliminary data.</text>
</comment>
<dbReference type="EMBL" id="RYZH01000015">
    <property type="protein sequence ID" value="RUL87976.1"/>
    <property type="molecule type" value="Genomic_DNA"/>
</dbReference>
<dbReference type="AlphaFoldDB" id="A0A432MLG5"/>
<dbReference type="Pfam" id="PF00578">
    <property type="entry name" value="AhpC-TSA"/>
    <property type="match status" value="1"/>
</dbReference>
<keyword evidence="4" id="KW-1185">Reference proteome</keyword>
<dbReference type="Gene3D" id="3.40.30.10">
    <property type="entry name" value="Glutaredoxin"/>
    <property type="match status" value="1"/>
</dbReference>
<proteinExistence type="predicted"/>
<accession>A0A432MLG5</accession>
<dbReference type="InterPro" id="IPR016024">
    <property type="entry name" value="ARM-type_fold"/>
</dbReference>
<dbReference type="PANTHER" id="PTHR12697:SF38">
    <property type="entry name" value="PBS LYASE HEAT DOMAIN PROTEIN REPEAT-CONTAINING PROTEIN"/>
    <property type="match status" value="1"/>
</dbReference>
<dbReference type="InterPro" id="IPR004155">
    <property type="entry name" value="PBS_lyase_HEAT"/>
</dbReference>
<dbReference type="Pfam" id="PF13646">
    <property type="entry name" value="HEAT_2"/>
    <property type="match status" value="1"/>
</dbReference>
<evidence type="ECO:0000259" key="2">
    <source>
        <dbReference type="Pfam" id="PF00578"/>
    </source>
</evidence>
<evidence type="ECO:0000313" key="4">
    <source>
        <dbReference type="Proteomes" id="UP000280296"/>
    </source>
</evidence>
<dbReference type="Gene3D" id="1.25.10.10">
    <property type="entry name" value="Leucine-rich Repeat Variant"/>
    <property type="match status" value="1"/>
</dbReference>
<dbReference type="InterPro" id="IPR036249">
    <property type="entry name" value="Thioredoxin-like_sf"/>
</dbReference>
<dbReference type="PANTHER" id="PTHR12697">
    <property type="entry name" value="PBS LYASE HEAT-LIKE PROTEIN"/>
    <property type="match status" value="1"/>
</dbReference>
<dbReference type="Proteomes" id="UP000280296">
    <property type="component" value="Unassembled WGS sequence"/>
</dbReference>
<reference evidence="3 4" key="1">
    <citation type="submission" date="2018-12" db="EMBL/GenBank/DDBJ databases">
        <authorList>
            <person name="Toschakov S.V."/>
        </authorList>
    </citation>
    <scope>NUCLEOTIDE SEQUENCE [LARGE SCALE GENOMIC DNA]</scope>
    <source>
        <strain evidence="3 4">GM2012</strain>
    </source>
</reference>
<dbReference type="SUPFAM" id="SSF52833">
    <property type="entry name" value="Thioredoxin-like"/>
    <property type="match status" value="1"/>
</dbReference>
<evidence type="ECO:0000256" key="1">
    <source>
        <dbReference type="ARBA" id="ARBA00045876"/>
    </source>
</evidence>
<dbReference type="OrthoDB" id="9788721at2"/>
<dbReference type="GO" id="GO:0016209">
    <property type="term" value="F:antioxidant activity"/>
    <property type="evidence" value="ECO:0007669"/>
    <property type="project" value="InterPro"/>
</dbReference>